<dbReference type="PANTHER" id="PTHR41800:SF1">
    <property type="entry name" value="EXPRESSED PROTEIN"/>
    <property type="match status" value="1"/>
</dbReference>
<evidence type="ECO:0000313" key="3">
    <source>
        <dbReference type="EMBL" id="KAF2845120.1"/>
    </source>
</evidence>
<evidence type="ECO:0000256" key="1">
    <source>
        <dbReference type="SAM" id="MobiDB-lite"/>
    </source>
</evidence>
<organism evidence="3 4">
    <name type="scientific">Plenodomus tracheiphilus IPT5</name>
    <dbReference type="NCBI Taxonomy" id="1408161"/>
    <lineage>
        <taxon>Eukaryota</taxon>
        <taxon>Fungi</taxon>
        <taxon>Dikarya</taxon>
        <taxon>Ascomycota</taxon>
        <taxon>Pezizomycotina</taxon>
        <taxon>Dothideomycetes</taxon>
        <taxon>Pleosporomycetidae</taxon>
        <taxon>Pleosporales</taxon>
        <taxon>Pleosporineae</taxon>
        <taxon>Leptosphaeriaceae</taxon>
        <taxon>Plenodomus</taxon>
    </lineage>
</organism>
<dbReference type="AlphaFoldDB" id="A0A6A7APC5"/>
<protein>
    <submittedName>
        <fullName evidence="3">Uncharacterized protein</fullName>
    </submittedName>
</protein>
<keyword evidence="2" id="KW-0812">Transmembrane</keyword>
<evidence type="ECO:0000313" key="4">
    <source>
        <dbReference type="Proteomes" id="UP000799423"/>
    </source>
</evidence>
<gene>
    <name evidence="3" type="ORF">T440DRAFT_472861</name>
</gene>
<feature type="compositionally biased region" description="Polar residues" evidence="1">
    <location>
        <begin position="52"/>
        <end position="62"/>
    </location>
</feature>
<dbReference type="PANTHER" id="PTHR41800">
    <property type="entry name" value="EXPRESSED PROTEIN"/>
    <property type="match status" value="1"/>
</dbReference>
<accession>A0A6A7APC5</accession>
<dbReference type="EMBL" id="MU006353">
    <property type="protein sequence ID" value="KAF2845120.1"/>
    <property type="molecule type" value="Genomic_DNA"/>
</dbReference>
<feature type="region of interest" description="Disordered" evidence="1">
    <location>
        <begin position="52"/>
        <end position="142"/>
    </location>
</feature>
<sequence>MNTVKSVYYGWGTLIVAGGGAYYFAKRSINADRAHKAELDRIKRQRTWELENSLNASQSTQRTATTPLNPTATTAPKGVVAELERRRGGGGEGEDGTGPAGEASRDPAPTRHEAVSEEQRVGEKSKYEASEAYRSRRGDRFS</sequence>
<dbReference type="InterPro" id="IPR031833">
    <property type="entry name" value="DUF4748"/>
</dbReference>
<name>A0A6A7APC5_9PLEO</name>
<proteinExistence type="predicted"/>
<keyword evidence="4" id="KW-1185">Reference proteome</keyword>
<keyword evidence="2" id="KW-0472">Membrane</keyword>
<evidence type="ECO:0000256" key="2">
    <source>
        <dbReference type="SAM" id="Phobius"/>
    </source>
</evidence>
<reference evidence="3" key="1">
    <citation type="submission" date="2020-01" db="EMBL/GenBank/DDBJ databases">
        <authorList>
            <consortium name="DOE Joint Genome Institute"/>
            <person name="Haridas S."/>
            <person name="Albert R."/>
            <person name="Binder M."/>
            <person name="Bloem J."/>
            <person name="Labutti K."/>
            <person name="Salamov A."/>
            <person name="Andreopoulos B."/>
            <person name="Baker S.E."/>
            <person name="Barry K."/>
            <person name="Bills G."/>
            <person name="Bluhm B.H."/>
            <person name="Cannon C."/>
            <person name="Castanera R."/>
            <person name="Culley D.E."/>
            <person name="Daum C."/>
            <person name="Ezra D."/>
            <person name="Gonzalez J.B."/>
            <person name="Henrissat B."/>
            <person name="Kuo A."/>
            <person name="Liang C."/>
            <person name="Lipzen A."/>
            <person name="Lutzoni F."/>
            <person name="Magnuson J."/>
            <person name="Mondo S."/>
            <person name="Nolan M."/>
            <person name="Ohm R."/>
            <person name="Pangilinan J."/>
            <person name="Park H.-J."/>
            <person name="Ramirez L."/>
            <person name="Alfaro M."/>
            <person name="Sun H."/>
            <person name="Tritt A."/>
            <person name="Yoshinaga Y."/>
            <person name="Zwiers L.-H."/>
            <person name="Turgeon B.G."/>
            <person name="Goodwin S.B."/>
            <person name="Spatafora J.W."/>
            <person name="Crous P.W."/>
            <person name="Grigoriev I.V."/>
        </authorList>
    </citation>
    <scope>NUCLEOTIDE SEQUENCE</scope>
    <source>
        <strain evidence="3">IPT5</strain>
    </source>
</reference>
<dbReference type="Proteomes" id="UP000799423">
    <property type="component" value="Unassembled WGS sequence"/>
</dbReference>
<feature type="transmembrane region" description="Helical" evidence="2">
    <location>
        <begin position="6"/>
        <end position="25"/>
    </location>
</feature>
<feature type="compositionally biased region" description="Basic and acidic residues" evidence="1">
    <location>
        <begin position="103"/>
        <end position="142"/>
    </location>
</feature>
<dbReference type="Pfam" id="PF15932">
    <property type="entry name" value="DUF4748"/>
    <property type="match status" value="1"/>
</dbReference>
<dbReference type="OrthoDB" id="2559326at2759"/>
<feature type="compositionally biased region" description="Low complexity" evidence="1">
    <location>
        <begin position="63"/>
        <end position="76"/>
    </location>
</feature>
<keyword evidence="2" id="KW-1133">Transmembrane helix</keyword>